<gene>
    <name evidence="4" type="ORF">B0I18_102450</name>
</gene>
<dbReference type="PROSITE" id="PS51186">
    <property type="entry name" value="GNAT"/>
    <property type="match status" value="1"/>
</dbReference>
<accession>A0A2P8D8C6</accession>
<name>A0A2P8D8C6_9BACT</name>
<dbReference type="InterPro" id="IPR051016">
    <property type="entry name" value="Diverse_Substrate_AcTransf"/>
</dbReference>
<dbReference type="EMBL" id="PYGD01000002">
    <property type="protein sequence ID" value="PSK93480.1"/>
    <property type="molecule type" value="Genomic_DNA"/>
</dbReference>
<dbReference type="InterPro" id="IPR000182">
    <property type="entry name" value="GNAT_dom"/>
</dbReference>
<dbReference type="AlphaFoldDB" id="A0A2P8D8C6"/>
<sequence>MNPGIVIRKAVEADSEQVWALMQQLALFEKYIDIFAITPEIVRQSGFHKDPPDFYCLVAADRDQVVGMLVYYILPYTARNQPALFLKELYVSEACRGQGIGESLMHALREEARLQHCSGIKWLVAPWNESGKRFYERLGAREDTSWLQYEWQV</sequence>
<keyword evidence="5" id="KW-1185">Reference proteome</keyword>
<dbReference type="RefSeq" id="WP_106522610.1">
    <property type="nucleotide sequence ID" value="NZ_PYGD01000002.1"/>
</dbReference>
<dbReference type="Gene3D" id="3.40.630.30">
    <property type="match status" value="1"/>
</dbReference>
<dbReference type="CDD" id="cd04301">
    <property type="entry name" value="NAT_SF"/>
    <property type="match status" value="1"/>
</dbReference>
<dbReference type="InterPro" id="IPR016181">
    <property type="entry name" value="Acyl_CoA_acyltransferase"/>
</dbReference>
<reference evidence="4 5" key="1">
    <citation type="submission" date="2018-03" db="EMBL/GenBank/DDBJ databases">
        <title>Genomic Encyclopedia of Type Strains, Phase III (KMG-III): the genomes of soil and plant-associated and newly described type strains.</title>
        <authorList>
            <person name="Whitman W."/>
        </authorList>
    </citation>
    <scope>NUCLEOTIDE SEQUENCE [LARGE SCALE GENOMIC DNA]</scope>
    <source>
        <strain evidence="4 5">CGMCC 1.12700</strain>
    </source>
</reference>
<dbReference type="PANTHER" id="PTHR10545:SF29">
    <property type="entry name" value="GH14572P-RELATED"/>
    <property type="match status" value="1"/>
</dbReference>
<feature type="domain" description="N-acetyltransferase" evidence="3">
    <location>
        <begin position="5"/>
        <end position="153"/>
    </location>
</feature>
<evidence type="ECO:0000313" key="4">
    <source>
        <dbReference type="EMBL" id="PSK93480.1"/>
    </source>
</evidence>
<protein>
    <submittedName>
        <fullName evidence="4">Acetyltransferase (GNAT) family protein</fullName>
    </submittedName>
</protein>
<dbReference type="PANTHER" id="PTHR10545">
    <property type="entry name" value="DIAMINE N-ACETYLTRANSFERASE"/>
    <property type="match status" value="1"/>
</dbReference>
<dbReference type="SUPFAM" id="SSF55729">
    <property type="entry name" value="Acyl-CoA N-acyltransferases (Nat)"/>
    <property type="match status" value="1"/>
</dbReference>
<keyword evidence="2" id="KW-0012">Acyltransferase</keyword>
<proteinExistence type="predicted"/>
<evidence type="ECO:0000256" key="2">
    <source>
        <dbReference type="ARBA" id="ARBA00023315"/>
    </source>
</evidence>
<evidence type="ECO:0000256" key="1">
    <source>
        <dbReference type="ARBA" id="ARBA00022679"/>
    </source>
</evidence>
<organism evidence="4 5">
    <name type="scientific">Taibaiella chishuiensis</name>
    <dbReference type="NCBI Taxonomy" id="1434707"/>
    <lineage>
        <taxon>Bacteria</taxon>
        <taxon>Pseudomonadati</taxon>
        <taxon>Bacteroidota</taxon>
        <taxon>Chitinophagia</taxon>
        <taxon>Chitinophagales</taxon>
        <taxon>Chitinophagaceae</taxon>
        <taxon>Taibaiella</taxon>
    </lineage>
</organism>
<keyword evidence="1 4" id="KW-0808">Transferase</keyword>
<evidence type="ECO:0000313" key="5">
    <source>
        <dbReference type="Proteomes" id="UP000240572"/>
    </source>
</evidence>
<dbReference type="GO" id="GO:0008080">
    <property type="term" value="F:N-acetyltransferase activity"/>
    <property type="evidence" value="ECO:0007669"/>
    <property type="project" value="UniProtKB-ARBA"/>
</dbReference>
<evidence type="ECO:0000259" key="3">
    <source>
        <dbReference type="PROSITE" id="PS51186"/>
    </source>
</evidence>
<dbReference type="OrthoDB" id="9792929at2"/>
<comment type="caution">
    <text evidence="4">The sequence shown here is derived from an EMBL/GenBank/DDBJ whole genome shotgun (WGS) entry which is preliminary data.</text>
</comment>
<dbReference type="Pfam" id="PF00583">
    <property type="entry name" value="Acetyltransf_1"/>
    <property type="match status" value="1"/>
</dbReference>
<dbReference type="Proteomes" id="UP000240572">
    <property type="component" value="Unassembled WGS sequence"/>
</dbReference>